<dbReference type="EMBL" id="CAMXCT020005633">
    <property type="protein sequence ID" value="CAL1166263.1"/>
    <property type="molecule type" value="Genomic_DNA"/>
</dbReference>
<evidence type="ECO:0000313" key="3">
    <source>
        <dbReference type="Proteomes" id="UP001152797"/>
    </source>
</evidence>
<dbReference type="Proteomes" id="UP001152797">
    <property type="component" value="Unassembled WGS sequence"/>
</dbReference>
<evidence type="ECO:0000313" key="1">
    <source>
        <dbReference type="EMBL" id="CAI4012888.1"/>
    </source>
</evidence>
<organism evidence="1">
    <name type="scientific">Cladocopium goreaui</name>
    <dbReference type="NCBI Taxonomy" id="2562237"/>
    <lineage>
        <taxon>Eukaryota</taxon>
        <taxon>Sar</taxon>
        <taxon>Alveolata</taxon>
        <taxon>Dinophyceae</taxon>
        <taxon>Suessiales</taxon>
        <taxon>Symbiodiniaceae</taxon>
        <taxon>Cladocopium</taxon>
    </lineage>
</organism>
<gene>
    <name evidence="1" type="ORF">C1SCF055_LOCUS37911</name>
</gene>
<accession>A0A9P1DQE9</accession>
<reference evidence="2" key="2">
    <citation type="submission" date="2024-04" db="EMBL/GenBank/DDBJ databases">
        <authorList>
            <person name="Chen Y."/>
            <person name="Shah S."/>
            <person name="Dougan E. K."/>
            <person name="Thang M."/>
            <person name="Chan C."/>
        </authorList>
    </citation>
    <scope>NUCLEOTIDE SEQUENCE [LARGE SCALE GENOMIC DNA]</scope>
</reference>
<keyword evidence="3" id="KW-1185">Reference proteome</keyword>
<evidence type="ECO:0000313" key="2">
    <source>
        <dbReference type="EMBL" id="CAL1166263.1"/>
    </source>
</evidence>
<sequence>MKEYHTFAKLKTHLLQVTACRHILQANRHRWQPMPGAGSQLNATMEAAHDGLLPPLKVQGPLLEQPHGRADEDFDQDLLEKIFLDIVDATTIAECERLIRAAARAKALSWSLFQATLERFLEIFTDEDAAVLQVPGEEIRQLLRTLKLPQAWDFLTSEGRSKTSPWHQEIAALEQHCLHEIEGQGGRHIPSGAHDDHRRSPGPRVVRTLEEIWGLCSLSLRELSQVTIGNILMGFQLVAMAALACTGGIAAVEHPAESPNPDDASIWRTPIMQLLLSLPECESITLAQGLWGAQSSKPTTLGVLNAPQLKQELHSGRITSELPKGSSIGKDASGQWATARLKEYPPGLCLALARGFLRALGDLPIDPDLQVSRRHRDIFDPLVCSTYGQTYGPDFAG</sequence>
<protein>
    <submittedName>
        <fullName evidence="1">Uncharacterized protein</fullName>
    </submittedName>
</protein>
<proteinExistence type="predicted"/>
<dbReference type="EMBL" id="CAMXCT010005633">
    <property type="protein sequence ID" value="CAI4012888.1"/>
    <property type="molecule type" value="Genomic_DNA"/>
</dbReference>
<comment type="caution">
    <text evidence="1">The sequence shown here is derived from an EMBL/GenBank/DDBJ whole genome shotgun (WGS) entry which is preliminary data.</text>
</comment>
<name>A0A9P1DQE9_9DINO</name>
<dbReference type="AlphaFoldDB" id="A0A9P1DQE9"/>
<reference evidence="1" key="1">
    <citation type="submission" date="2022-10" db="EMBL/GenBank/DDBJ databases">
        <authorList>
            <person name="Chen Y."/>
            <person name="Dougan E. K."/>
            <person name="Chan C."/>
            <person name="Rhodes N."/>
            <person name="Thang M."/>
        </authorList>
    </citation>
    <scope>NUCLEOTIDE SEQUENCE</scope>
</reference>
<dbReference type="EMBL" id="CAMXCT030005633">
    <property type="protein sequence ID" value="CAL4800200.1"/>
    <property type="molecule type" value="Genomic_DNA"/>
</dbReference>